<dbReference type="EMBL" id="JANPWB010000010">
    <property type="protein sequence ID" value="KAJ1145030.1"/>
    <property type="molecule type" value="Genomic_DNA"/>
</dbReference>
<comment type="caution">
    <text evidence="1">The sequence shown here is derived from an EMBL/GenBank/DDBJ whole genome shotgun (WGS) entry which is preliminary data.</text>
</comment>
<dbReference type="AlphaFoldDB" id="A0AAV7R0M7"/>
<evidence type="ECO:0000313" key="1">
    <source>
        <dbReference type="EMBL" id="KAJ1145030.1"/>
    </source>
</evidence>
<reference evidence="1" key="1">
    <citation type="journal article" date="2022" name="bioRxiv">
        <title>Sequencing and chromosome-scale assembly of the giantPleurodeles waltlgenome.</title>
        <authorList>
            <person name="Brown T."/>
            <person name="Elewa A."/>
            <person name="Iarovenko S."/>
            <person name="Subramanian E."/>
            <person name="Araus A.J."/>
            <person name="Petzold A."/>
            <person name="Susuki M."/>
            <person name="Suzuki K.-i.T."/>
            <person name="Hayashi T."/>
            <person name="Toyoda A."/>
            <person name="Oliveira C."/>
            <person name="Osipova E."/>
            <person name="Leigh N.D."/>
            <person name="Simon A."/>
            <person name="Yun M.H."/>
        </authorList>
    </citation>
    <scope>NUCLEOTIDE SEQUENCE</scope>
    <source>
        <strain evidence="1">20211129_DDA</strain>
        <tissue evidence="1">Liver</tissue>
    </source>
</reference>
<keyword evidence="2" id="KW-1185">Reference proteome</keyword>
<organism evidence="1 2">
    <name type="scientific">Pleurodeles waltl</name>
    <name type="common">Iberian ribbed newt</name>
    <dbReference type="NCBI Taxonomy" id="8319"/>
    <lineage>
        <taxon>Eukaryota</taxon>
        <taxon>Metazoa</taxon>
        <taxon>Chordata</taxon>
        <taxon>Craniata</taxon>
        <taxon>Vertebrata</taxon>
        <taxon>Euteleostomi</taxon>
        <taxon>Amphibia</taxon>
        <taxon>Batrachia</taxon>
        <taxon>Caudata</taxon>
        <taxon>Salamandroidea</taxon>
        <taxon>Salamandridae</taxon>
        <taxon>Pleurodelinae</taxon>
        <taxon>Pleurodeles</taxon>
    </lineage>
</organism>
<proteinExistence type="predicted"/>
<evidence type="ECO:0000313" key="2">
    <source>
        <dbReference type="Proteomes" id="UP001066276"/>
    </source>
</evidence>
<sequence length="92" mass="10406">MLLAIQLGIAGHPHKTPVRAKSYRKVCLEEGDTEYDNANNRTEVHYRCGVRNEKLDPLRDAGPWHCLPETTWQHASTTMVHERPSAAADREG</sequence>
<accession>A0AAV7R0M7</accession>
<protein>
    <submittedName>
        <fullName evidence="1">Uncharacterized protein</fullName>
    </submittedName>
</protein>
<gene>
    <name evidence="1" type="ORF">NDU88_011322</name>
</gene>
<dbReference type="Proteomes" id="UP001066276">
    <property type="component" value="Chromosome 6"/>
</dbReference>
<name>A0AAV7R0M7_PLEWA</name>